<dbReference type="Gene3D" id="2.130.10.10">
    <property type="entry name" value="YVTN repeat-like/Quinoprotein amine dehydrogenase"/>
    <property type="match status" value="1"/>
</dbReference>
<protein>
    <submittedName>
        <fullName evidence="2">Uncharacterized protein</fullName>
    </submittedName>
</protein>
<feature type="signal peptide" evidence="1">
    <location>
        <begin position="1"/>
        <end position="23"/>
    </location>
</feature>
<evidence type="ECO:0000256" key="1">
    <source>
        <dbReference type="SAM" id="SignalP"/>
    </source>
</evidence>
<proteinExistence type="predicted"/>
<dbReference type="InterPro" id="IPR015943">
    <property type="entry name" value="WD40/YVTN_repeat-like_dom_sf"/>
</dbReference>
<dbReference type="Proteomes" id="UP001160301">
    <property type="component" value="Unassembled WGS sequence"/>
</dbReference>
<comment type="caution">
    <text evidence="2">The sequence shown here is derived from an EMBL/GenBank/DDBJ whole genome shotgun (WGS) entry which is preliminary data.</text>
</comment>
<dbReference type="EMBL" id="JARZHI010000001">
    <property type="protein sequence ID" value="MDI1428183.1"/>
    <property type="molecule type" value="Genomic_DNA"/>
</dbReference>
<name>A0ABT6NIP0_9BACT</name>
<dbReference type="SUPFAM" id="SSF110296">
    <property type="entry name" value="Oligoxyloglucan reducing end-specific cellobiohydrolase"/>
    <property type="match status" value="1"/>
</dbReference>
<organism evidence="2 3">
    <name type="scientific">Polyangium sorediatum</name>
    <dbReference type="NCBI Taxonomy" id="889274"/>
    <lineage>
        <taxon>Bacteria</taxon>
        <taxon>Pseudomonadati</taxon>
        <taxon>Myxococcota</taxon>
        <taxon>Polyangia</taxon>
        <taxon>Polyangiales</taxon>
        <taxon>Polyangiaceae</taxon>
        <taxon>Polyangium</taxon>
    </lineage>
</organism>
<evidence type="ECO:0000313" key="3">
    <source>
        <dbReference type="Proteomes" id="UP001160301"/>
    </source>
</evidence>
<keyword evidence="1" id="KW-0732">Signal</keyword>
<gene>
    <name evidence="2" type="ORF">QHF89_01725</name>
</gene>
<sequence>MRRLGGLAVLAATLALPAGPALANGRFPSAGHVEVDPMDPAHVVLRATYGLVVSTDGGARWSWVCEEAMSFAGIWDPPIGITAGGALLVGLPDGLTVSTPDGCGFSRVGALEGKLVIDLAVDKKNPARAVVLTSTPLGASFDTRLFWTEDGGASFTDAEAGFPDNLRGLTVDLTPEPSIVYVSGVLGGSMPMGVVLRSTDGGKTHEITPVPGSDDTRGPFIGAVDPADADRVYVRLDGAPGRLLHSADGAKTWEELFVGEGALLGFSLSPDGSALVVGGEKDGIWRSPAPEWAFEQVSRLHARCLRWAEPGVYACTEEALDGFSVGLSVTAGSTFGVASRLADLCGPLPCPAGSTTRSSCEPRWPMLQTMLNPVSCDGAGGAGGAGPVDAGVPPGEIPGKEPPGDCACGLARGVPGGEAGAFWAALAAFGLIGARRAHPKGFRSGEPRGRRP</sequence>
<keyword evidence="3" id="KW-1185">Reference proteome</keyword>
<feature type="chain" id="PRO_5045526299" evidence="1">
    <location>
        <begin position="24"/>
        <end position="452"/>
    </location>
</feature>
<reference evidence="2 3" key="1">
    <citation type="submission" date="2023-04" db="EMBL/GenBank/DDBJ databases">
        <title>The genome sequence of Polyangium sorediatum DSM14670.</title>
        <authorList>
            <person name="Zhang X."/>
        </authorList>
    </citation>
    <scope>NUCLEOTIDE SEQUENCE [LARGE SCALE GENOMIC DNA]</scope>
    <source>
        <strain evidence="2 3">DSM 14670</strain>
    </source>
</reference>
<evidence type="ECO:0000313" key="2">
    <source>
        <dbReference type="EMBL" id="MDI1428183.1"/>
    </source>
</evidence>
<accession>A0ABT6NIP0</accession>
<dbReference type="RefSeq" id="WP_136965323.1">
    <property type="nucleotide sequence ID" value="NZ_JARZHI010000001.1"/>
</dbReference>